<dbReference type="GO" id="GO:0005737">
    <property type="term" value="C:cytoplasm"/>
    <property type="evidence" value="ECO:0007669"/>
    <property type="project" value="TreeGrafter"/>
</dbReference>
<feature type="domain" description="Ferritin-like diiron" evidence="10">
    <location>
        <begin position="45"/>
        <end position="197"/>
    </location>
</feature>
<feature type="binding site" evidence="8">
    <location>
        <position position="145"/>
    </location>
    <ligand>
        <name>Fe cation</name>
        <dbReference type="ChEBI" id="CHEBI:24875"/>
        <label>1</label>
    </ligand>
</feature>
<dbReference type="Proteomes" id="UP001497525">
    <property type="component" value="Unassembled WGS sequence"/>
</dbReference>
<dbReference type="GO" id="GO:0008199">
    <property type="term" value="F:ferric iron binding"/>
    <property type="evidence" value="ECO:0007669"/>
    <property type="project" value="InterPro"/>
</dbReference>
<dbReference type="InterPro" id="IPR012347">
    <property type="entry name" value="Ferritin-like"/>
</dbReference>
<dbReference type="InterPro" id="IPR001519">
    <property type="entry name" value="Ferritin"/>
</dbReference>
<dbReference type="AlphaFoldDB" id="A0AAV2TXK4"/>
<dbReference type="SUPFAM" id="SSF47240">
    <property type="entry name" value="Ferritin-like"/>
    <property type="match status" value="1"/>
</dbReference>
<reference evidence="11" key="1">
    <citation type="submission" date="2024-06" db="EMBL/GenBank/DDBJ databases">
        <authorList>
            <person name="Liu X."/>
            <person name="Lenzi L."/>
            <person name="Haldenby T S."/>
            <person name="Uol C."/>
        </authorList>
    </citation>
    <scope>NUCLEOTIDE SEQUENCE</scope>
</reference>
<keyword evidence="3 8" id="KW-0479">Metal-binding</keyword>
<gene>
    <name evidence="11" type="ORF">CDAUBV1_LOCUS14736</name>
</gene>
<proteinExistence type="inferred from homology"/>
<evidence type="ECO:0000256" key="8">
    <source>
        <dbReference type="PIRSR" id="PIRSR601519-1"/>
    </source>
</evidence>
<comment type="caution">
    <text evidence="11">The sequence shown here is derived from an EMBL/GenBank/DDBJ whole genome shotgun (WGS) entry which is preliminary data.</text>
</comment>
<dbReference type="Pfam" id="PF00210">
    <property type="entry name" value="Ferritin"/>
    <property type="match status" value="1"/>
</dbReference>
<evidence type="ECO:0000256" key="3">
    <source>
        <dbReference type="ARBA" id="ARBA00022723"/>
    </source>
</evidence>
<comment type="function">
    <text evidence="6">Stores iron in a soluble, non-toxic, readily available form. Important for iron homeostasis. Has ferroxidase activity. Iron is taken up in the ferrous form and deposited as ferric hydroxides after oxidation.</text>
</comment>
<dbReference type="PANTHER" id="PTHR11431:SF75">
    <property type="entry name" value="FERRITIN"/>
    <property type="match status" value="1"/>
</dbReference>
<keyword evidence="5 8" id="KW-0408">Iron</keyword>
<dbReference type="GO" id="GO:0006826">
    <property type="term" value="P:iron ion transport"/>
    <property type="evidence" value="ECO:0007669"/>
    <property type="project" value="InterPro"/>
</dbReference>
<dbReference type="InterPro" id="IPR009040">
    <property type="entry name" value="Ferritin-like_diiron"/>
</dbReference>
<evidence type="ECO:0000256" key="6">
    <source>
        <dbReference type="ARBA" id="ARBA00025111"/>
    </source>
</evidence>
<comment type="function">
    <text evidence="9">Stores iron in a soluble, non-toxic, readily available form. Important for iron homeostasis. Iron is taken up in the ferrous form and deposited as ferric hydroxides after oxidation.</text>
</comment>
<dbReference type="InterPro" id="IPR009078">
    <property type="entry name" value="Ferritin-like_SF"/>
</dbReference>
<evidence type="ECO:0000256" key="9">
    <source>
        <dbReference type="RuleBase" id="RU361145"/>
    </source>
</evidence>
<evidence type="ECO:0000256" key="2">
    <source>
        <dbReference type="ARBA" id="ARBA00022434"/>
    </source>
</evidence>
<keyword evidence="4 9" id="KW-0560">Oxidoreductase</keyword>
<evidence type="ECO:0000313" key="12">
    <source>
        <dbReference type="Proteomes" id="UP001497525"/>
    </source>
</evidence>
<sequence length="261" mass="29599">MTNVECVSSVLFSCIYTLLKFQSDIRLHQPASDLDWNTMSSSGVTLYPAECENLINKLVQSFWATEQTYMEMYAVCTQDSTSALGFAEFFHLCALRNGTLGMKLLNYHTSRGGQMIGVEIRRSIGMPEKKDMSAEKLMLMAFDMEKMLLELMNEIHLMARSKNDMSTDQYIDSKLMKPQTQMLTIIQNHIRGLNESENLWTYDVLTMKPFVSKIYQMIGLGEMTPIFRSCSLQGNVCAATNSVVSNWNKESLEAFASSLLC</sequence>
<dbReference type="EC" id="1.16.3.1" evidence="9"/>
<evidence type="ECO:0000256" key="1">
    <source>
        <dbReference type="ARBA" id="ARBA00007513"/>
    </source>
</evidence>
<dbReference type="Gene3D" id="1.20.1260.10">
    <property type="match status" value="1"/>
</dbReference>
<feature type="binding site" evidence="8">
    <location>
        <position position="179"/>
    </location>
    <ligand>
        <name>Fe cation</name>
        <dbReference type="ChEBI" id="CHEBI:24875"/>
        <label>1</label>
    </ligand>
</feature>
<name>A0AAV2TXK4_CALDB</name>
<evidence type="ECO:0000256" key="5">
    <source>
        <dbReference type="ARBA" id="ARBA00023004"/>
    </source>
</evidence>
<comment type="similarity">
    <text evidence="1 9">Belongs to the ferritin family.</text>
</comment>
<evidence type="ECO:0000256" key="7">
    <source>
        <dbReference type="ARBA" id="ARBA00047990"/>
    </source>
</evidence>
<dbReference type="InterPro" id="IPR008331">
    <property type="entry name" value="Ferritin_DPS_dom"/>
</dbReference>
<dbReference type="EMBL" id="CAXLJL010000612">
    <property type="protein sequence ID" value="CAL5139618.1"/>
    <property type="molecule type" value="Genomic_DNA"/>
</dbReference>
<evidence type="ECO:0000259" key="10">
    <source>
        <dbReference type="PROSITE" id="PS50905"/>
    </source>
</evidence>
<dbReference type="GO" id="GO:0004322">
    <property type="term" value="F:ferroxidase activity"/>
    <property type="evidence" value="ECO:0007669"/>
    <property type="project" value="UniProtKB-EC"/>
</dbReference>
<comment type="catalytic activity">
    <reaction evidence="7 9">
        <text>4 Fe(2+) + O2 + 4 H(+) = 4 Fe(3+) + 2 H2O</text>
        <dbReference type="Rhea" id="RHEA:11148"/>
        <dbReference type="ChEBI" id="CHEBI:15377"/>
        <dbReference type="ChEBI" id="CHEBI:15378"/>
        <dbReference type="ChEBI" id="CHEBI:15379"/>
        <dbReference type="ChEBI" id="CHEBI:29033"/>
        <dbReference type="ChEBI" id="CHEBI:29034"/>
        <dbReference type="EC" id="1.16.3.1"/>
    </reaction>
</comment>
<dbReference type="PANTHER" id="PTHR11431">
    <property type="entry name" value="FERRITIN"/>
    <property type="match status" value="1"/>
</dbReference>
<keyword evidence="2 9" id="KW-0409">Iron storage</keyword>
<evidence type="ECO:0000313" key="11">
    <source>
        <dbReference type="EMBL" id="CAL5139618.1"/>
    </source>
</evidence>
<organism evidence="11 12">
    <name type="scientific">Calicophoron daubneyi</name>
    <name type="common">Rumen fluke</name>
    <name type="synonym">Paramphistomum daubneyi</name>
    <dbReference type="NCBI Taxonomy" id="300641"/>
    <lineage>
        <taxon>Eukaryota</taxon>
        <taxon>Metazoa</taxon>
        <taxon>Spiralia</taxon>
        <taxon>Lophotrochozoa</taxon>
        <taxon>Platyhelminthes</taxon>
        <taxon>Trematoda</taxon>
        <taxon>Digenea</taxon>
        <taxon>Plagiorchiida</taxon>
        <taxon>Pronocephalata</taxon>
        <taxon>Paramphistomoidea</taxon>
        <taxon>Paramphistomidae</taxon>
        <taxon>Calicophoron</taxon>
    </lineage>
</organism>
<accession>A0AAV2TXK4</accession>
<dbReference type="PROSITE" id="PS50905">
    <property type="entry name" value="FERRITIN_LIKE"/>
    <property type="match status" value="1"/>
</dbReference>
<dbReference type="GO" id="GO:0006879">
    <property type="term" value="P:intracellular iron ion homeostasis"/>
    <property type="evidence" value="ECO:0007669"/>
    <property type="project" value="UniProtKB-KW"/>
</dbReference>
<protein>
    <recommendedName>
        <fullName evidence="9">Ferritin</fullName>
        <ecNumber evidence="9">1.16.3.1</ecNumber>
    </recommendedName>
</protein>
<dbReference type="GO" id="GO:0008198">
    <property type="term" value="F:ferrous iron binding"/>
    <property type="evidence" value="ECO:0007669"/>
    <property type="project" value="TreeGrafter"/>
</dbReference>
<evidence type="ECO:0000256" key="4">
    <source>
        <dbReference type="ARBA" id="ARBA00023002"/>
    </source>
</evidence>